<keyword evidence="2" id="KW-0223">Dioxygenase</keyword>
<protein>
    <submittedName>
        <fullName evidence="2">Phytanoyl-CoA dioxygenase family protein</fullName>
    </submittedName>
</protein>
<accession>A0ABU8S1D2</accession>
<dbReference type="Proteomes" id="UP001361239">
    <property type="component" value="Unassembled WGS sequence"/>
</dbReference>
<reference evidence="2 3" key="1">
    <citation type="submission" date="2024-03" db="EMBL/GenBank/DDBJ databases">
        <authorList>
            <person name="Jo J.-H."/>
        </authorList>
    </citation>
    <scope>NUCLEOTIDE SEQUENCE [LARGE SCALE GENOMIC DNA]</scope>
    <source>
        <strain evidence="2 3">PS1R-30</strain>
    </source>
</reference>
<dbReference type="Gene3D" id="2.60.120.620">
    <property type="entry name" value="q2cbj1_9rhob like domain"/>
    <property type="match status" value="1"/>
</dbReference>
<evidence type="ECO:0000313" key="3">
    <source>
        <dbReference type="Proteomes" id="UP001361239"/>
    </source>
</evidence>
<organism evidence="2 3">
    <name type="scientific">Novosphingobium anseongense</name>
    <dbReference type="NCBI Taxonomy" id="3133436"/>
    <lineage>
        <taxon>Bacteria</taxon>
        <taxon>Pseudomonadati</taxon>
        <taxon>Pseudomonadota</taxon>
        <taxon>Alphaproteobacteria</taxon>
        <taxon>Sphingomonadales</taxon>
        <taxon>Sphingomonadaceae</taxon>
        <taxon>Novosphingobium</taxon>
    </lineage>
</organism>
<keyword evidence="3" id="KW-1185">Reference proteome</keyword>
<evidence type="ECO:0000256" key="1">
    <source>
        <dbReference type="ARBA" id="ARBA00001954"/>
    </source>
</evidence>
<dbReference type="RefSeq" id="WP_339589070.1">
    <property type="nucleotide sequence ID" value="NZ_JBBHJZ010000005.1"/>
</dbReference>
<dbReference type="GO" id="GO:0051213">
    <property type="term" value="F:dioxygenase activity"/>
    <property type="evidence" value="ECO:0007669"/>
    <property type="project" value="UniProtKB-KW"/>
</dbReference>
<dbReference type="SUPFAM" id="SSF51197">
    <property type="entry name" value="Clavaminate synthase-like"/>
    <property type="match status" value="1"/>
</dbReference>
<keyword evidence="2" id="KW-0560">Oxidoreductase</keyword>
<dbReference type="EMBL" id="JBBHJZ010000005">
    <property type="protein sequence ID" value="MEJ5979135.1"/>
    <property type="molecule type" value="Genomic_DNA"/>
</dbReference>
<evidence type="ECO:0000313" key="2">
    <source>
        <dbReference type="EMBL" id="MEJ5979135.1"/>
    </source>
</evidence>
<dbReference type="PANTHER" id="PTHR20883">
    <property type="entry name" value="PHYTANOYL-COA DIOXYGENASE DOMAIN CONTAINING 1"/>
    <property type="match status" value="1"/>
</dbReference>
<dbReference type="InterPro" id="IPR008775">
    <property type="entry name" value="Phytyl_CoA_dOase-like"/>
</dbReference>
<name>A0ABU8S1D2_9SPHN</name>
<dbReference type="PANTHER" id="PTHR20883:SF48">
    <property type="entry name" value="ECTOINE DIOXYGENASE"/>
    <property type="match status" value="1"/>
</dbReference>
<proteinExistence type="predicted"/>
<comment type="caution">
    <text evidence="2">The sequence shown here is derived from an EMBL/GenBank/DDBJ whole genome shotgun (WGS) entry which is preliminary data.</text>
</comment>
<gene>
    <name evidence="2" type="ORF">WG901_20955</name>
</gene>
<sequence>MSALLAIAGTRPLRRRHRTIAQLREQGFCLMRQMLPQAIVEELDQDIAERFLDTPFCEGGFYGTRTKRFGKLLIRAAHARLLAEQPAIVAIARDLLEPHCDTIQLNVCQAIEVHPGEIAQVPHRDQDMWHGPKGTHEYLLNVMWPMTPFREANGATRLWPRSHGEAALAPPPSKAGVAIECEPGDALLFLGSTLHGAGANTTTTPRRAIVTGYSLGWLKPYENPWLAYPPDVARHFPASLAALAGYSQHRPNLGNVDGQCPSRLLEPDIEDHVAAIDALTPDQQAMVAEHVARERSDRT</sequence>
<dbReference type="Pfam" id="PF05721">
    <property type="entry name" value="PhyH"/>
    <property type="match status" value="1"/>
</dbReference>
<comment type="cofactor">
    <cofactor evidence="1">
        <name>Fe(2+)</name>
        <dbReference type="ChEBI" id="CHEBI:29033"/>
    </cofactor>
</comment>